<dbReference type="PANTHER" id="PTHR36091">
    <property type="entry name" value="ALTERED INHERITANCE OF MITOCHONDRIA PROTEIN 9, MITOCHONDRIAL"/>
    <property type="match status" value="1"/>
</dbReference>
<name>A0A5N6VWR7_9EURO</name>
<reference evidence="9" key="1">
    <citation type="submission" date="2019-04" db="EMBL/GenBank/DDBJ databases">
        <title>Friends and foes A comparative genomics studyof 23 Aspergillus species from section Flavi.</title>
        <authorList>
            <consortium name="DOE Joint Genome Institute"/>
            <person name="Kjaerbolling I."/>
            <person name="Vesth T."/>
            <person name="Frisvad J.C."/>
            <person name="Nybo J.L."/>
            <person name="Theobald S."/>
            <person name="Kildgaard S."/>
            <person name="Isbrandt T."/>
            <person name="Kuo A."/>
            <person name="Sato A."/>
            <person name="Lyhne E.K."/>
            <person name="Kogle M.E."/>
            <person name="Wiebenga A."/>
            <person name="Kun R.S."/>
            <person name="Lubbers R.J."/>
            <person name="Makela M.R."/>
            <person name="Barry K."/>
            <person name="Chovatia M."/>
            <person name="Clum A."/>
            <person name="Daum C."/>
            <person name="Haridas S."/>
            <person name="He G."/>
            <person name="LaButti K."/>
            <person name="Lipzen A."/>
            <person name="Mondo S."/>
            <person name="Riley R."/>
            <person name="Salamov A."/>
            <person name="Simmons B.A."/>
            <person name="Magnuson J.K."/>
            <person name="Henrissat B."/>
            <person name="Mortensen U.H."/>
            <person name="Larsen T.O."/>
            <person name="Devries R.P."/>
            <person name="Grigoriev I.V."/>
            <person name="Machida M."/>
            <person name="Baker S.E."/>
            <person name="Andersen M.R."/>
        </authorList>
    </citation>
    <scope>NUCLEOTIDE SEQUENCE [LARGE SCALE GENOMIC DNA]</scope>
    <source>
        <strain evidence="9">CBS 130015</strain>
    </source>
</reference>
<accession>A0A5N6VWR7</accession>
<evidence type="ECO:0000256" key="6">
    <source>
        <dbReference type="ARBA" id="ARBA00031849"/>
    </source>
</evidence>
<gene>
    <name evidence="8" type="ORF">BDV41DRAFT_577982</name>
</gene>
<sequence>MEKVPGVKLSHFWDDMHAKKKSQIVTQLVMFDKALASNPFPEYGSLYCAEDGPRDDNFVIGPTTNRRYFDDGRGTLTLDRGPCKFCIGTTVEEYLVANSQREKESILHLGDSPRLQGLFNGPGQYRPSKTAKLRALDCYFRVAKYLLPENKATHRPLLWHPDLHTDNIFVDPEDPTRITGVIDWQAAHIAPLFLQVHRPGLLVFDGPLPESLKLPVLPENFQELNVEEKQRAKKLHAEQSLYVFYEIELLKQCRDVGNALRLRDTLVGQIAALSGSIFTDGEPIVLGYLMQVVDRWAEIVG</sequence>
<evidence type="ECO:0000313" key="9">
    <source>
        <dbReference type="Proteomes" id="UP000325433"/>
    </source>
</evidence>
<dbReference type="EMBL" id="ML738336">
    <property type="protein sequence ID" value="KAE8312149.1"/>
    <property type="molecule type" value="Genomic_DNA"/>
</dbReference>
<keyword evidence="4" id="KW-0809">Transit peptide</keyword>
<dbReference type="SUPFAM" id="SSF56112">
    <property type="entry name" value="Protein kinase-like (PK-like)"/>
    <property type="match status" value="1"/>
</dbReference>
<keyword evidence="9" id="KW-1185">Reference proteome</keyword>
<evidence type="ECO:0000256" key="1">
    <source>
        <dbReference type="ARBA" id="ARBA00004173"/>
    </source>
</evidence>
<comment type="subcellular location">
    <subcellularLocation>
        <location evidence="1">Mitochondrion</location>
    </subcellularLocation>
</comment>
<proteinExistence type="inferred from homology"/>
<dbReference type="InterPro" id="IPR011009">
    <property type="entry name" value="Kinase-like_dom_sf"/>
</dbReference>
<evidence type="ECO:0000256" key="5">
    <source>
        <dbReference type="ARBA" id="ARBA00023128"/>
    </source>
</evidence>
<dbReference type="Proteomes" id="UP000325433">
    <property type="component" value="Unassembled WGS sequence"/>
</dbReference>
<organism evidence="8 9">
    <name type="scientific">Aspergillus transmontanensis</name>
    <dbReference type="NCBI Taxonomy" id="1034304"/>
    <lineage>
        <taxon>Eukaryota</taxon>
        <taxon>Fungi</taxon>
        <taxon>Dikarya</taxon>
        <taxon>Ascomycota</taxon>
        <taxon>Pezizomycotina</taxon>
        <taxon>Eurotiomycetes</taxon>
        <taxon>Eurotiomycetidae</taxon>
        <taxon>Eurotiales</taxon>
        <taxon>Aspergillaceae</taxon>
        <taxon>Aspergillus</taxon>
        <taxon>Aspergillus subgen. Circumdati</taxon>
    </lineage>
</organism>
<dbReference type="InterPro" id="IPR051035">
    <property type="entry name" value="Mito_inheritance_9"/>
</dbReference>
<dbReference type="PANTHER" id="PTHR36091:SF1">
    <property type="entry name" value="ALTERED INHERITANCE OF MITOCHONDRIA PROTEIN 9, MITOCHONDRIAL"/>
    <property type="match status" value="1"/>
</dbReference>
<dbReference type="Pfam" id="PF01636">
    <property type="entry name" value="APH"/>
    <property type="match status" value="1"/>
</dbReference>
<evidence type="ECO:0000256" key="3">
    <source>
        <dbReference type="ARBA" id="ARBA00016197"/>
    </source>
</evidence>
<feature type="domain" description="Aminoglycoside phosphotransferase" evidence="7">
    <location>
        <begin position="124"/>
        <end position="192"/>
    </location>
</feature>
<comment type="similarity">
    <text evidence="2">Belongs to the AIM9 family.</text>
</comment>
<dbReference type="InterPro" id="IPR002575">
    <property type="entry name" value="Aminoglycoside_PTrfase"/>
</dbReference>
<keyword evidence="5" id="KW-0496">Mitochondrion</keyword>
<dbReference type="AlphaFoldDB" id="A0A5N6VWR7"/>
<dbReference type="Gene3D" id="3.90.1200.10">
    <property type="match status" value="1"/>
</dbReference>
<evidence type="ECO:0000313" key="8">
    <source>
        <dbReference type="EMBL" id="KAE8312149.1"/>
    </source>
</evidence>
<evidence type="ECO:0000259" key="7">
    <source>
        <dbReference type="Pfam" id="PF01636"/>
    </source>
</evidence>
<dbReference type="GO" id="GO:0005739">
    <property type="term" value="C:mitochondrion"/>
    <property type="evidence" value="ECO:0007669"/>
    <property type="project" value="UniProtKB-SubCell"/>
</dbReference>
<evidence type="ECO:0000256" key="2">
    <source>
        <dbReference type="ARBA" id="ARBA00005543"/>
    </source>
</evidence>
<evidence type="ECO:0000256" key="4">
    <source>
        <dbReference type="ARBA" id="ARBA00022946"/>
    </source>
</evidence>
<protein>
    <recommendedName>
        <fullName evidence="3">Altered inheritance of mitochondria protein 9, mitochondrial</fullName>
    </recommendedName>
    <alternativeName>
        <fullName evidence="6">Found in mitochondrial proteome protein 29</fullName>
    </alternativeName>
</protein>